<dbReference type="AlphaFoldDB" id="A0A0D4CNC2"/>
<gene>
    <name evidence="1" type="ORF">LBLM1_11120</name>
</gene>
<reference evidence="1 2" key="1">
    <citation type="journal article" date="2012" name="J. Bacteriol.">
        <title>Genome sequence of Lactobacillus mucosae LM1, isolated from piglet feces.</title>
        <authorList>
            <person name="Lee J.H."/>
            <person name="Valeriano V.D."/>
            <person name="Shin Y.R."/>
            <person name="Chae J.P."/>
            <person name="Kim G.B."/>
            <person name="Ham J.S."/>
            <person name="Chun J."/>
            <person name="Kang D.K."/>
        </authorList>
    </citation>
    <scope>NUCLEOTIDE SEQUENCE [LARGE SCALE GENOMIC DNA]</scope>
    <source>
        <strain evidence="1 2">LM1</strain>
        <plasmid evidence="1">pLM1</plasmid>
    </source>
</reference>
<dbReference type="HOGENOM" id="CLU_1213594_0_0_9"/>
<keyword evidence="1" id="KW-0614">Plasmid</keyword>
<evidence type="ECO:0000313" key="1">
    <source>
        <dbReference type="EMBL" id="AJT51574.1"/>
    </source>
</evidence>
<sequence>MVINMAKMTIEETKESLKKEIVRLGIQDNPSRTVYQKEYQRGVAPSPNNAMKVTGMKWQDLMNELGFKYASYANVKFNARDNAKGVEKKIRLTNPDTRQQIIDKALEWMHKDEIQNVEEFKKNSKHMIGVNYGTLSKYGYSFERLKELYKDKYGEEIKSEHKGRWNHVDKKELINLLIEAMVNNNLNNLSQYSKWCKENNDYPSIATLQRRLDMTYKELNKLVKVLK</sequence>
<protein>
    <submittedName>
        <fullName evidence="1">Uncharacterized protein</fullName>
    </submittedName>
</protein>
<name>A0A0D4CNC2_LIMMU</name>
<proteinExistence type="predicted"/>
<evidence type="ECO:0000313" key="2">
    <source>
        <dbReference type="Proteomes" id="UP000003645"/>
    </source>
</evidence>
<geneLocation type="plasmid" evidence="1 2">
    <name>pLM1</name>
</geneLocation>
<organism evidence="1 2">
    <name type="scientific">Limosilactobacillus mucosae LM1</name>
    <dbReference type="NCBI Taxonomy" id="1130798"/>
    <lineage>
        <taxon>Bacteria</taxon>
        <taxon>Bacillati</taxon>
        <taxon>Bacillota</taxon>
        <taxon>Bacilli</taxon>
        <taxon>Lactobacillales</taxon>
        <taxon>Lactobacillaceae</taxon>
        <taxon>Limosilactobacillus</taxon>
    </lineage>
</organism>
<dbReference type="KEGG" id="lmu:LBLM1_11120"/>
<dbReference type="Proteomes" id="UP000003645">
    <property type="component" value="Plasmid pLM1"/>
</dbReference>
<keyword evidence="2" id="KW-1185">Reference proteome</keyword>
<dbReference type="EMBL" id="CP011014">
    <property type="protein sequence ID" value="AJT51574.1"/>
    <property type="molecule type" value="Genomic_DNA"/>
</dbReference>
<accession>A0A0D4CNC2</accession>